<evidence type="ECO:0000313" key="12">
    <source>
        <dbReference type="EMBL" id="RDD61372.1"/>
    </source>
</evidence>
<evidence type="ECO:0000256" key="7">
    <source>
        <dbReference type="ARBA" id="ARBA00014472"/>
    </source>
</evidence>
<dbReference type="Proteomes" id="UP000253941">
    <property type="component" value="Unassembled WGS sequence"/>
</dbReference>
<evidence type="ECO:0000256" key="8">
    <source>
        <dbReference type="ARBA" id="ARBA00023304"/>
    </source>
</evidence>
<dbReference type="GO" id="GO:0009082">
    <property type="term" value="P:branched-chain amino acid biosynthetic process"/>
    <property type="evidence" value="ECO:0007669"/>
    <property type="project" value="UniProtKB-KW"/>
</dbReference>
<evidence type="ECO:0000256" key="1">
    <source>
        <dbReference type="ARBA" id="ARBA00003109"/>
    </source>
</evidence>
<organism evidence="12 13">
    <name type="scientific">Ferruginivarius sediminum</name>
    <dbReference type="NCBI Taxonomy" id="2661937"/>
    <lineage>
        <taxon>Bacteria</taxon>
        <taxon>Pseudomonadati</taxon>
        <taxon>Pseudomonadota</taxon>
        <taxon>Alphaproteobacteria</taxon>
        <taxon>Rhodospirillales</taxon>
        <taxon>Rhodospirillaceae</taxon>
        <taxon>Ferruginivarius</taxon>
    </lineage>
</organism>
<dbReference type="InterPro" id="IPR001544">
    <property type="entry name" value="Aminotrans_IV"/>
</dbReference>
<comment type="function">
    <text evidence="1">Acts on leucine, isoleucine and valine.</text>
</comment>
<dbReference type="AlphaFoldDB" id="A0A369T909"/>
<dbReference type="InterPro" id="IPR050571">
    <property type="entry name" value="Class-IV_PLP-Dep_Aminotrnsfr"/>
</dbReference>
<comment type="catalytic activity">
    <reaction evidence="11">
        <text>L-leucine + 2-oxoglutarate = 4-methyl-2-oxopentanoate + L-glutamate</text>
        <dbReference type="Rhea" id="RHEA:18321"/>
        <dbReference type="ChEBI" id="CHEBI:16810"/>
        <dbReference type="ChEBI" id="CHEBI:17865"/>
        <dbReference type="ChEBI" id="CHEBI:29985"/>
        <dbReference type="ChEBI" id="CHEBI:57427"/>
        <dbReference type="EC" id="2.6.1.42"/>
    </reaction>
</comment>
<protein>
    <recommendedName>
        <fullName evidence="7">Probable branched-chain-amino-acid aminotransferase</fullName>
        <ecNumber evidence="6">2.6.1.42</ecNumber>
    </recommendedName>
</protein>
<evidence type="ECO:0000256" key="11">
    <source>
        <dbReference type="ARBA" id="ARBA00049229"/>
    </source>
</evidence>
<comment type="catalytic activity">
    <reaction evidence="10">
        <text>L-isoleucine + 2-oxoglutarate = (S)-3-methyl-2-oxopentanoate + L-glutamate</text>
        <dbReference type="Rhea" id="RHEA:24801"/>
        <dbReference type="ChEBI" id="CHEBI:16810"/>
        <dbReference type="ChEBI" id="CHEBI:29985"/>
        <dbReference type="ChEBI" id="CHEBI:35146"/>
        <dbReference type="ChEBI" id="CHEBI:58045"/>
        <dbReference type="EC" id="2.6.1.42"/>
    </reaction>
</comment>
<comment type="caution">
    <text evidence="12">The sequence shown here is derived from an EMBL/GenBank/DDBJ whole genome shotgun (WGS) entry which is preliminary data.</text>
</comment>
<dbReference type="PANTHER" id="PTHR42743:SF11">
    <property type="entry name" value="AMINODEOXYCHORISMATE LYASE"/>
    <property type="match status" value="1"/>
</dbReference>
<sequence length="291" mass="32330">MSLPRYTWRNGSLAPIEEAGPSIGSMSLHMGLAVFDGLMAYRNGQRYRLHYARPHLERLHNGSARMGFPSPWSVEQLYAGIEELLDAIPEADYYIRPIAYRGANHLWLTGIEEIPVDVSIMALPASRDVDAGLRCHISPVQRVSSQAIPVSWKVSGTYVNSYLSREAAAARGYHDGIMLDREGRICEASAANVFFVIAGKVVTPILSPDVFPGVTRRIVIDLLKGLEVEVEEVALYPCDVIAADAAFITSTLLEIRPIDELHGHEMASSRNEIFLKLRQRFRELTHSGETT</sequence>
<dbReference type="Gene3D" id="3.30.470.10">
    <property type="match status" value="1"/>
</dbReference>
<dbReference type="EC" id="2.6.1.42" evidence="6"/>
<evidence type="ECO:0000256" key="4">
    <source>
        <dbReference type="ARBA" id="ARBA00005072"/>
    </source>
</evidence>
<keyword evidence="12" id="KW-0808">Transferase</keyword>
<evidence type="ECO:0000313" key="13">
    <source>
        <dbReference type="Proteomes" id="UP000253941"/>
    </source>
</evidence>
<dbReference type="Gene3D" id="3.20.10.10">
    <property type="entry name" value="D-amino Acid Aminotransferase, subunit A, domain 2"/>
    <property type="match status" value="1"/>
</dbReference>
<comment type="pathway">
    <text evidence="4">Amino-acid biosynthesis; L-leucine biosynthesis; L-leucine from 3-methyl-2-oxobutanoate: step 4/4.</text>
</comment>
<evidence type="ECO:0000256" key="2">
    <source>
        <dbReference type="ARBA" id="ARBA00004824"/>
    </source>
</evidence>
<dbReference type="Pfam" id="PF01063">
    <property type="entry name" value="Aminotran_4"/>
    <property type="match status" value="1"/>
</dbReference>
<name>A0A369T909_9PROT</name>
<dbReference type="InterPro" id="IPR043132">
    <property type="entry name" value="BCAT-like_C"/>
</dbReference>
<dbReference type="EMBL" id="QPMH01000012">
    <property type="protein sequence ID" value="RDD61372.1"/>
    <property type="molecule type" value="Genomic_DNA"/>
</dbReference>
<dbReference type="RefSeq" id="WP_114582624.1">
    <property type="nucleotide sequence ID" value="NZ_QPMH01000012.1"/>
</dbReference>
<keyword evidence="13" id="KW-1185">Reference proteome</keyword>
<evidence type="ECO:0000256" key="3">
    <source>
        <dbReference type="ARBA" id="ARBA00004931"/>
    </source>
</evidence>
<comment type="pathway">
    <text evidence="2">Amino-acid biosynthesis; L-isoleucine biosynthesis; L-isoleucine from 2-oxobutanoate: step 4/4.</text>
</comment>
<evidence type="ECO:0000256" key="10">
    <source>
        <dbReference type="ARBA" id="ARBA00048798"/>
    </source>
</evidence>
<comment type="catalytic activity">
    <reaction evidence="9">
        <text>L-valine + 2-oxoglutarate = 3-methyl-2-oxobutanoate + L-glutamate</text>
        <dbReference type="Rhea" id="RHEA:24813"/>
        <dbReference type="ChEBI" id="CHEBI:11851"/>
        <dbReference type="ChEBI" id="CHEBI:16810"/>
        <dbReference type="ChEBI" id="CHEBI:29985"/>
        <dbReference type="ChEBI" id="CHEBI:57762"/>
        <dbReference type="EC" id="2.6.1.42"/>
    </reaction>
</comment>
<dbReference type="GO" id="GO:0004084">
    <property type="term" value="F:branched-chain-amino-acid transaminase activity"/>
    <property type="evidence" value="ECO:0007669"/>
    <property type="project" value="UniProtKB-EC"/>
</dbReference>
<comment type="pathway">
    <text evidence="3">Amino-acid biosynthesis; L-valine biosynthesis; L-valine from pyruvate: step 4/4.</text>
</comment>
<dbReference type="SUPFAM" id="SSF56752">
    <property type="entry name" value="D-aminoacid aminotransferase-like PLP-dependent enzymes"/>
    <property type="match status" value="1"/>
</dbReference>
<keyword evidence="12" id="KW-0032">Aminotransferase</keyword>
<dbReference type="PANTHER" id="PTHR42743">
    <property type="entry name" value="AMINO-ACID AMINOTRANSFERASE"/>
    <property type="match status" value="1"/>
</dbReference>
<evidence type="ECO:0000256" key="5">
    <source>
        <dbReference type="ARBA" id="ARBA00009320"/>
    </source>
</evidence>
<dbReference type="CDD" id="cd00449">
    <property type="entry name" value="PLPDE_IV"/>
    <property type="match status" value="1"/>
</dbReference>
<evidence type="ECO:0000256" key="9">
    <source>
        <dbReference type="ARBA" id="ARBA00048212"/>
    </source>
</evidence>
<reference evidence="12 13" key="1">
    <citation type="submission" date="2018-07" db="EMBL/GenBank/DDBJ databases">
        <title>Venubactetium sediminum gen. nov., sp. nov., isolated from a marine solar saltern.</title>
        <authorList>
            <person name="Wang S."/>
        </authorList>
    </citation>
    <scope>NUCLEOTIDE SEQUENCE [LARGE SCALE GENOMIC DNA]</scope>
    <source>
        <strain evidence="12 13">WD2A32</strain>
    </source>
</reference>
<keyword evidence="8" id="KW-0100">Branched-chain amino acid biosynthesis</keyword>
<proteinExistence type="inferred from homology"/>
<keyword evidence="8" id="KW-0028">Amino-acid biosynthesis</keyword>
<dbReference type="InterPro" id="IPR036038">
    <property type="entry name" value="Aminotransferase-like"/>
</dbReference>
<dbReference type="InterPro" id="IPR043131">
    <property type="entry name" value="BCAT-like_N"/>
</dbReference>
<accession>A0A369T909</accession>
<evidence type="ECO:0000256" key="6">
    <source>
        <dbReference type="ARBA" id="ARBA00013053"/>
    </source>
</evidence>
<gene>
    <name evidence="12" type="ORF">DRB17_12890</name>
</gene>
<comment type="similarity">
    <text evidence="5">Belongs to the class-IV pyridoxal-phosphate-dependent aminotransferase family.</text>
</comment>